<sequence length="209" mass="22858">MLKRLLMQSDVGLPSTIRIVNIRDLPKRAGHVQLLPHQRWVGKPNPGQRSLNGSCLGNPEPTPRGMSPAYRSGTISRHAERLYQQSRVANSPQARELDGLRDVLHQFGKLELVCCCRTEPETLPYCHADEVRLLLRVTAGPPGQRNPLLSSISEKVRNALAAEMPASATSPGWSCDSAATEDAMTGSKRNHPALDGLALKCPRTSETVK</sequence>
<name>A0A813EAJ2_POLGL</name>
<dbReference type="AlphaFoldDB" id="A0A813EAJ2"/>
<comment type="caution">
    <text evidence="2">The sequence shown here is derived from an EMBL/GenBank/DDBJ whole genome shotgun (WGS) entry which is preliminary data.</text>
</comment>
<evidence type="ECO:0000313" key="2">
    <source>
        <dbReference type="EMBL" id="CAE8596096.1"/>
    </source>
</evidence>
<reference evidence="2" key="1">
    <citation type="submission" date="2021-02" db="EMBL/GenBank/DDBJ databases">
        <authorList>
            <person name="Dougan E. K."/>
            <person name="Rhodes N."/>
            <person name="Thang M."/>
            <person name="Chan C."/>
        </authorList>
    </citation>
    <scope>NUCLEOTIDE SEQUENCE</scope>
</reference>
<gene>
    <name evidence="2" type="ORF">PGLA1383_LOCUS14567</name>
</gene>
<keyword evidence="3" id="KW-1185">Reference proteome</keyword>
<dbReference type="Proteomes" id="UP000654075">
    <property type="component" value="Unassembled WGS sequence"/>
</dbReference>
<organism evidence="2 3">
    <name type="scientific">Polarella glacialis</name>
    <name type="common">Dinoflagellate</name>
    <dbReference type="NCBI Taxonomy" id="89957"/>
    <lineage>
        <taxon>Eukaryota</taxon>
        <taxon>Sar</taxon>
        <taxon>Alveolata</taxon>
        <taxon>Dinophyceae</taxon>
        <taxon>Suessiales</taxon>
        <taxon>Suessiaceae</taxon>
        <taxon>Polarella</taxon>
    </lineage>
</organism>
<accession>A0A813EAJ2</accession>
<evidence type="ECO:0000256" key="1">
    <source>
        <dbReference type="SAM" id="MobiDB-lite"/>
    </source>
</evidence>
<evidence type="ECO:0000313" key="3">
    <source>
        <dbReference type="Proteomes" id="UP000654075"/>
    </source>
</evidence>
<proteinExistence type="predicted"/>
<feature type="region of interest" description="Disordered" evidence="1">
    <location>
        <begin position="40"/>
        <end position="71"/>
    </location>
</feature>
<dbReference type="EMBL" id="CAJNNV010008345">
    <property type="protein sequence ID" value="CAE8596096.1"/>
    <property type="molecule type" value="Genomic_DNA"/>
</dbReference>
<protein>
    <submittedName>
        <fullName evidence="2">Uncharacterized protein</fullName>
    </submittedName>
</protein>